<feature type="region of interest" description="Disordered" evidence="1">
    <location>
        <begin position="41"/>
        <end position="76"/>
    </location>
</feature>
<dbReference type="Proteomes" id="UP000799438">
    <property type="component" value="Unassembled WGS sequence"/>
</dbReference>
<organism evidence="2 3">
    <name type="scientific">Aplosporella prunicola CBS 121167</name>
    <dbReference type="NCBI Taxonomy" id="1176127"/>
    <lineage>
        <taxon>Eukaryota</taxon>
        <taxon>Fungi</taxon>
        <taxon>Dikarya</taxon>
        <taxon>Ascomycota</taxon>
        <taxon>Pezizomycotina</taxon>
        <taxon>Dothideomycetes</taxon>
        <taxon>Dothideomycetes incertae sedis</taxon>
        <taxon>Botryosphaeriales</taxon>
        <taxon>Aplosporellaceae</taxon>
        <taxon>Aplosporella</taxon>
    </lineage>
</organism>
<evidence type="ECO:0000313" key="2">
    <source>
        <dbReference type="EMBL" id="KAF2147103.1"/>
    </source>
</evidence>
<reference evidence="2" key="1">
    <citation type="journal article" date="2020" name="Stud. Mycol.">
        <title>101 Dothideomycetes genomes: a test case for predicting lifestyles and emergence of pathogens.</title>
        <authorList>
            <person name="Haridas S."/>
            <person name="Albert R."/>
            <person name="Binder M."/>
            <person name="Bloem J."/>
            <person name="Labutti K."/>
            <person name="Salamov A."/>
            <person name="Andreopoulos B."/>
            <person name="Baker S."/>
            <person name="Barry K."/>
            <person name="Bills G."/>
            <person name="Bluhm B."/>
            <person name="Cannon C."/>
            <person name="Castanera R."/>
            <person name="Culley D."/>
            <person name="Daum C."/>
            <person name="Ezra D."/>
            <person name="Gonzalez J."/>
            <person name="Henrissat B."/>
            <person name="Kuo A."/>
            <person name="Liang C."/>
            <person name="Lipzen A."/>
            <person name="Lutzoni F."/>
            <person name="Magnuson J."/>
            <person name="Mondo S."/>
            <person name="Nolan M."/>
            <person name="Ohm R."/>
            <person name="Pangilinan J."/>
            <person name="Park H.-J."/>
            <person name="Ramirez L."/>
            <person name="Alfaro M."/>
            <person name="Sun H."/>
            <person name="Tritt A."/>
            <person name="Yoshinaga Y."/>
            <person name="Zwiers L.-H."/>
            <person name="Turgeon B."/>
            <person name="Goodwin S."/>
            <person name="Spatafora J."/>
            <person name="Crous P."/>
            <person name="Grigoriev I."/>
        </authorList>
    </citation>
    <scope>NUCLEOTIDE SEQUENCE</scope>
    <source>
        <strain evidence="2">CBS 121167</strain>
    </source>
</reference>
<feature type="compositionally biased region" description="Polar residues" evidence="1">
    <location>
        <begin position="49"/>
        <end position="66"/>
    </location>
</feature>
<evidence type="ECO:0000256" key="1">
    <source>
        <dbReference type="SAM" id="MobiDB-lite"/>
    </source>
</evidence>
<gene>
    <name evidence="2" type="ORF">K452DRAFT_1743</name>
</gene>
<dbReference type="EMBL" id="ML995474">
    <property type="protein sequence ID" value="KAF2147103.1"/>
    <property type="molecule type" value="Genomic_DNA"/>
</dbReference>
<protein>
    <submittedName>
        <fullName evidence="2">Uncharacterized protein</fullName>
    </submittedName>
</protein>
<keyword evidence="3" id="KW-1185">Reference proteome</keyword>
<dbReference type="AlphaFoldDB" id="A0A6A6BUS4"/>
<dbReference type="GeneID" id="54293320"/>
<name>A0A6A6BUS4_9PEZI</name>
<proteinExistence type="predicted"/>
<evidence type="ECO:0000313" key="3">
    <source>
        <dbReference type="Proteomes" id="UP000799438"/>
    </source>
</evidence>
<accession>A0A6A6BUS4</accession>
<sequence>MAVGKKEESREKTARVRQASQSVTIVSRCHGRLLILRQRSRRTHARNAAQHSALGSGQWRRSSGLHTLSPRKPKHSTVTLVAGKGGRQGPKCQPHHCCCSQTKACRRLYRPAYCLAACRKKQACGCASDAGAPAASPLHHVMACAGKALQKSVAGQLQLRSRWKYISDDRPPTVCCMCVCSPPTYSLAPTTTCSKSRRGSFAAPVVTCRPGSLPVPTYLPT</sequence>
<dbReference type="RefSeq" id="XP_033402811.1">
    <property type="nucleotide sequence ID" value="XM_033535824.1"/>
</dbReference>